<evidence type="ECO:0000256" key="3">
    <source>
        <dbReference type="SAM" id="SignalP"/>
    </source>
</evidence>
<evidence type="ECO:0000313" key="4">
    <source>
        <dbReference type="EMBL" id="KAL3756474.1"/>
    </source>
</evidence>
<keyword evidence="3" id="KW-0732">Signal</keyword>
<dbReference type="Proteomes" id="UP001530293">
    <property type="component" value="Unassembled WGS sequence"/>
</dbReference>
<accession>A0ABD3LXM4</accession>
<evidence type="ECO:0000256" key="2">
    <source>
        <dbReference type="SAM" id="Phobius"/>
    </source>
</evidence>
<dbReference type="PANTHER" id="PTHR43713:SF3">
    <property type="entry name" value="GLUTAMATE-1-SEMIALDEHYDE 2,1-AMINOMUTASE 1, CHLOROPLASTIC-RELATED"/>
    <property type="match status" value="1"/>
</dbReference>
<feature type="signal peptide" evidence="3">
    <location>
        <begin position="1"/>
        <end position="23"/>
    </location>
</feature>
<proteinExistence type="predicted"/>
<evidence type="ECO:0000256" key="1">
    <source>
        <dbReference type="ARBA" id="ARBA00001933"/>
    </source>
</evidence>
<keyword evidence="2" id="KW-1133">Transmembrane helix</keyword>
<dbReference type="InterPro" id="IPR015421">
    <property type="entry name" value="PyrdxlP-dep_Trfase_major"/>
</dbReference>
<gene>
    <name evidence="4" type="ORF">ACHAWU_009868</name>
</gene>
<dbReference type="AlphaFoldDB" id="A0ABD3LXM4"/>
<comment type="caution">
    <text evidence="4">The sequence shown here is derived from an EMBL/GenBank/DDBJ whole genome shotgun (WGS) entry which is preliminary data.</text>
</comment>
<evidence type="ECO:0008006" key="6">
    <source>
        <dbReference type="Google" id="ProtNLM"/>
    </source>
</evidence>
<dbReference type="SUPFAM" id="SSF53383">
    <property type="entry name" value="PLP-dependent transferases"/>
    <property type="match status" value="1"/>
</dbReference>
<name>A0ABD3LXM4_9STRA</name>
<sequence>MGPVAALVLAFIAISLFIKFAREKVEFFLHSNFKYHVLDALASYIHYGTDIGVDAALQLDYPTQEVFQRRMEGQKYLASKLGDSSTSNGASSSAAEGEKSKSRGYQLASSLVDCRFILAKVCMPLLRELEFPNEKRNFITGVFNNKKNGNDAEAKSGGGGGMLHVRNEDGVSRPYVGNDAVYTFGIDSFYAPIQEEVSRRMTLKNDESKLRFCPIAMNGEIEKNVELIKRLTGLDKVRYSLSGSEAVDGALKDIKASCNNKPLVVRFKSAYHGHVSGVSFVDCPNHVFLPECSQESIDFIERYHYRIAAVIVNPMQHFTGINKPSPPGEKVTHSSRIRSSVPRNEYARWLHSLQEKCTYCTKYLSKIALVMDDIYFAFRTPELLSSNYFVHPDTKAPLKPDVIILGKALAAGYPLSAIVGREGFLNSYDKKFLLQVNKTVGTFAAWHGGIVASNVFLEALEGRGCADGKPILKISAKDQLTSLVQKCDAFTDSLNAEFAKAEVPVRIRNFSNTFSIDFLNKSLYNSRYPQYLLAEGIFLGNYSTGKFNLNADTTKNDFKELEAKFVAAATKMQRDGYFEPMKSGAKFKFLVTLMSRLAKNYAKLYYDQIMADKHIDIEVSHNHPVNKFGHFWSSVGMILFAYPLLFWYGEPLKGCAWFFMTHVVRQSGHFFYEHQDRDIEKLKFGHKDASKKEAVAFLSCAALIYKYREQLSSFASKYIDPSFFHLSIDQYVLVIALFTVVPHFVEIIYQFGFLRGMSWALKIITDPFTDLLDFYTHVIIHPRWFLDFKEHRATYRLDIKTKKVVKVE</sequence>
<feature type="chain" id="PRO_5044887935" description="Glutamate-1-semialdehyde 2,1-aminomutase" evidence="3">
    <location>
        <begin position="24"/>
        <end position="808"/>
    </location>
</feature>
<dbReference type="PANTHER" id="PTHR43713">
    <property type="entry name" value="GLUTAMATE-1-SEMIALDEHYDE 2,1-AMINOMUTASE"/>
    <property type="match status" value="1"/>
</dbReference>
<dbReference type="EMBL" id="JALLBG020000303">
    <property type="protein sequence ID" value="KAL3756474.1"/>
    <property type="molecule type" value="Genomic_DNA"/>
</dbReference>
<evidence type="ECO:0000313" key="5">
    <source>
        <dbReference type="Proteomes" id="UP001530293"/>
    </source>
</evidence>
<keyword evidence="5" id="KW-1185">Reference proteome</keyword>
<keyword evidence="2" id="KW-0472">Membrane</keyword>
<organism evidence="4 5">
    <name type="scientific">Discostella pseudostelligera</name>
    <dbReference type="NCBI Taxonomy" id="259834"/>
    <lineage>
        <taxon>Eukaryota</taxon>
        <taxon>Sar</taxon>
        <taxon>Stramenopiles</taxon>
        <taxon>Ochrophyta</taxon>
        <taxon>Bacillariophyta</taxon>
        <taxon>Coscinodiscophyceae</taxon>
        <taxon>Thalassiosirophycidae</taxon>
        <taxon>Stephanodiscales</taxon>
        <taxon>Stephanodiscaceae</taxon>
        <taxon>Discostella</taxon>
    </lineage>
</organism>
<reference evidence="4 5" key="1">
    <citation type="submission" date="2024-10" db="EMBL/GenBank/DDBJ databases">
        <title>Updated reference genomes for cyclostephanoid diatoms.</title>
        <authorList>
            <person name="Roberts W.R."/>
            <person name="Alverson A.J."/>
        </authorList>
    </citation>
    <scope>NUCLEOTIDE SEQUENCE [LARGE SCALE GENOMIC DNA]</scope>
    <source>
        <strain evidence="4 5">AJA232-27</strain>
    </source>
</reference>
<keyword evidence="2" id="KW-0812">Transmembrane</keyword>
<dbReference type="Gene3D" id="3.40.640.10">
    <property type="entry name" value="Type I PLP-dependent aspartate aminotransferase-like (Major domain)"/>
    <property type="match status" value="1"/>
</dbReference>
<comment type="cofactor">
    <cofactor evidence="1">
        <name>pyridoxal 5'-phosphate</name>
        <dbReference type="ChEBI" id="CHEBI:597326"/>
    </cofactor>
</comment>
<dbReference type="InterPro" id="IPR015424">
    <property type="entry name" value="PyrdxlP-dep_Trfase"/>
</dbReference>
<feature type="transmembrane region" description="Helical" evidence="2">
    <location>
        <begin position="731"/>
        <end position="754"/>
    </location>
</feature>
<protein>
    <recommendedName>
        <fullName evidence="6">Glutamate-1-semialdehyde 2,1-aminomutase</fullName>
    </recommendedName>
</protein>